<accession>A0A4Y2LQH9</accession>
<proteinExistence type="predicted"/>
<protein>
    <submittedName>
        <fullName evidence="1">Uncharacterized protein</fullName>
    </submittedName>
</protein>
<dbReference type="Proteomes" id="UP000499080">
    <property type="component" value="Unassembled WGS sequence"/>
</dbReference>
<name>A0A4Y2LQH9_ARAVE</name>
<comment type="caution">
    <text evidence="1">The sequence shown here is derived from an EMBL/GenBank/DDBJ whole genome shotgun (WGS) entry which is preliminary data.</text>
</comment>
<organism evidence="1 2">
    <name type="scientific">Araneus ventricosus</name>
    <name type="common">Orbweaver spider</name>
    <name type="synonym">Epeira ventricosa</name>
    <dbReference type="NCBI Taxonomy" id="182803"/>
    <lineage>
        <taxon>Eukaryota</taxon>
        <taxon>Metazoa</taxon>
        <taxon>Ecdysozoa</taxon>
        <taxon>Arthropoda</taxon>
        <taxon>Chelicerata</taxon>
        <taxon>Arachnida</taxon>
        <taxon>Araneae</taxon>
        <taxon>Araneomorphae</taxon>
        <taxon>Entelegynae</taxon>
        <taxon>Araneoidea</taxon>
        <taxon>Araneidae</taxon>
        <taxon>Araneus</taxon>
    </lineage>
</organism>
<keyword evidence="2" id="KW-1185">Reference proteome</keyword>
<dbReference type="EMBL" id="BGPR01006178">
    <property type="protein sequence ID" value="GBN16709.1"/>
    <property type="molecule type" value="Genomic_DNA"/>
</dbReference>
<evidence type="ECO:0000313" key="1">
    <source>
        <dbReference type="EMBL" id="GBN16709.1"/>
    </source>
</evidence>
<sequence>MHWYPLGSAKPGFRNGNAPTLVAWYLVCPAPVITRERGLIHSLWLCGGSLHLRPACAARFLFFFHSFAELGVVLTEIYWEIPGYDMIRACIIWLLLESSWYSQAMDGYCGCNFYSSCHLLPWAPCPNTSAPISPRSKESLEGSSHLSHHVSQL</sequence>
<dbReference type="AlphaFoldDB" id="A0A4Y2LQH9"/>
<gene>
    <name evidence="1" type="ORF">AVEN_49354_1</name>
</gene>
<reference evidence="1 2" key="1">
    <citation type="journal article" date="2019" name="Sci. Rep.">
        <title>Orb-weaving spider Araneus ventricosus genome elucidates the spidroin gene catalogue.</title>
        <authorList>
            <person name="Kono N."/>
            <person name="Nakamura H."/>
            <person name="Ohtoshi R."/>
            <person name="Moran D.A.P."/>
            <person name="Shinohara A."/>
            <person name="Yoshida Y."/>
            <person name="Fujiwara M."/>
            <person name="Mori M."/>
            <person name="Tomita M."/>
            <person name="Arakawa K."/>
        </authorList>
    </citation>
    <scope>NUCLEOTIDE SEQUENCE [LARGE SCALE GENOMIC DNA]</scope>
</reference>
<evidence type="ECO:0000313" key="2">
    <source>
        <dbReference type="Proteomes" id="UP000499080"/>
    </source>
</evidence>